<keyword evidence="2" id="KW-1185">Reference proteome</keyword>
<sequence>MKEKLLQAYGLAAAQDGVLLTSQARGCGLSRSNVARVLRHEGWDQLYSGVWVEPGRPVDLRLRLLAVQLRFPHLVASHGAAARLLGIWTVGSCAVELTDPIRRHRSRTPTVRVHKAALGEHEITVASGIRVTTVLRTVCDMLLTLPLQPAVIAADSVLARRRASRESIADALSVRCARRVDVAAARRALALTDPASGSPAESKARLEIREAGLFPESQAEVHTQNGRVRRLDFFFRAEGLGVEIEGQAWHGSRSAHQNDAIRFNELARCPGIRQMLRFTYDDVFRRPQRFIRTVQEALGRLRG</sequence>
<accession>A0A7Y7B2Y6</accession>
<evidence type="ECO:0008006" key="3">
    <source>
        <dbReference type="Google" id="ProtNLM"/>
    </source>
</evidence>
<gene>
    <name evidence="1" type="ORF">HG542_10365</name>
</gene>
<dbReference type="RefSeq" id="WP_171079893.1">
    <property type="nucleotide sequence ID" value="NZ_BNBU01000002.1"/>
</dbReference>
<name>A0A7Y7B2Y6_STRMO</name>
<dbReference type="AlphaFoldDB" id="A0A7Y7B2Y6"/>
<proteinExistence type="predicted"/>
<dbReference type="EMBL" id="JABBXF010000018">
    <property type="protein sequence ID" value="NVK78066.1"/>
    <property type="molecule type" value="Genomic_DNA"/>
</dbReference>
<dbReference type="Gene3D" id="3.40.960.10">
    <property type="entry name" value="VSR Endonuclease"/>
    <property type="match status" value="1"/>
</dbReference>
<comment type="caution">
    <text evidence="1">The sequence shown here is derived from an EMBL/GenBank/DDBJ whole genome shotgun (WGS) entry which is preliminary data.</text>
</comment>
<dbReference type="Proteomes" id="UP000587462">
    <property type="component" value="Unassembled WGS sequence"/>
</dbReference>
<protein>
    <recommendedName>
        <fullName evidence="3">DUF559 domain-containing protein</fullName>
    </recommendedName>
</protein>
<organism evidence="1 2">
    <name type="scientific">Streptomyces morookaense</name>
    <name type="common">Streptoverticillium morookaense</name>
    <dbReference type="NCBI Taxonomy" id="1970"/>
    <lineage>
        <taxon>Bacteria</taxon>
        <taxon>Bacillati</taxon>
        <taxon>Actinomycetota</taxon>
        <taxon>Actinomycetes</taxon>
        <taxon>Kitasatosporales</taxon>
        <taxon>Streptomycetaceae</taxon>
        <taxon>Streptomyces</taxon>
    </lineage>
</organism>
<reference evidence="1 2" key="1">
    <citation type="submission" date="2020-04" db="EMBL/GenBank/DDBJ databases">
        <title>Draft Genome Sequence of Streptomyces morookaense DSM 40503, an 8-azaguanine-producing strain.</title>
        <authorList>
            <person name="Qi J."/>
            <person name="Gao J.-M."/>
        </authorList>
    </citation>
    <scope>NUCLEOTIDE SEQUENCE [LARGE SCALE GENOMIC DNA]</scope>
    <source>
        <strain evidence="1 2">DSM 40503</strain>
    </source>
</reference>
<evidence type="ECO:0000313" key="1">
    <source>
        <dbReference type="EMBL" id="NVK78066.1"/>
    </source>
</evidence>
<evidence type="ECO:0000313" key="2">
    <source>
        <dbReference type="Proteomes" id="UP000587462"/>
    </source>
</evidence>